<proteinExistence type="predicted"/>
<reference evidence="1 2" key="1">
    <citation type="submission" date="2018-06" db="EMBL/GenBank/DDBJ databases">
        <title>Thermoflavimicrobium daqus sp. nov., a thermophilic microbe isolated from Moutai-flavour Daqu.</title>
        <authorList>
            <person name="Wang X."/>
            <person name="Zhou H."/>
        </authorList>
    </citation>
    <scope>NUCLEOTIDE SEQUENCE [LARGE SCALE GENOMIC DNA]</scope>
    <source>
        <strain evidence="1 2">FBKL4.011</strain>
    </source>
</reference>
<protein>
    <submittedName>
        <fullName evidence="1">Nucleotidyltransferase</fullName>
    </submittedName>
</protein>
<name>A0A364K694_9BACL</name>
<evidence type="ECO:0000313" key="2">
    <source>
        <dbReference type="Proteomes" id="UP000251213"/>
    </source>
</evidence>
<dbReference type="PANTHER" id="PTHR34817:SF2">
    <property type="entry name" value="NUCLEOTIDYLTRANSFERASE"/>
    <property type="match status" value="1"/>
</dbReference>
<keyword evidence="1" id="KW-0808">Transferase</keyword>
<dbReference type="Proteomes" id="UP000251213">
    <property type="component" value="Unassembled WGS sequence"/>
</dbReference>
<accession>A0A364K694</accession>
<evidence type="ECO:0000313" key="1">
    <source>
        <dbReference type="EMBL" id="RAL25732.1"/>
    </source>
</evidence>
<dbReference type="AlphaFoldDB" id="A0A364K694"/>
<gene>
    <name evidence="1" type="ORF">DL897_06560</name>
</gene>
<dbReference type="RefSeq" id="WP_113658346.1">
    <property type="nucleotide sequence ID" value="NZ_KZ845665.1"/>
</dbReference>
<dbReference type="PANTHER" id="PTHR34817">
    <property type="entry name" value="NUCLEOTIDYLTRANSFERASE"/>
    <property type="match status" value="1"/>
</dbReference>
<dbReference type="Pfam" id="PF10127">
    <property type="entry name" value="RlaP"/>
    <property type="match status" value="1"/>
</dbReference>
<keyword evidence="2" id="KW-1185">Reference proteome</keyword>
<comment type="caution">
    <text evidence="1">The sequence shown here is derived from an EMBL/GenBank/DDBJ whole genome shotgun (WGS) entry which is preliminary data.</text>
</comment>
<dbReference type="EMBL" id="QJKK01000003">
    <property type="protein sequence ID" value="RAL25732.1"/>
    <property type="molecule type" value="Genomic_DNA"/>
</dbReference>
<reference evidence="1 2" key="2">
    <citation type="submission" date="2018-06" db="EMBL/GenBank/DDBJ databases">
        <authorList>
            <person name="Zhirakovskaya E."/>
        </authorList>
    </citation>
    <scope>NUCLEOTIDE SEQUENCE [LARGE SCALE GENOMIC DNA]</scope>
    <source>
        <strain evidence="1 2">FBKL4.011</strain>
    </source>
</reference>
<sequence>MKIEIMEKLHRLEKELDIKIQYAVESGSRAWGFASKNSDYDVRFIYKRNISAYLSLFPPRDVIELPIEDEWDINGWDIYKVLRLLLKSNPAIMEWLFSPIVYMEENTLVPKLRHWVTKHYSLKRIGYHYFYIARDHYHRFLQNKSDVQLKKYLYTLRPLICLRWLEQNQTPPPTQVKQVLVGIEWDQVYRENYHELVRLKKEAQERSVISSFPQVEAMIISELERAEEVIKQLPDHREGKEELEEILFAELALVSS</sequence>
<dbReference type="OrthoDB" id="9796845at2"/>
<organism evidence="1 2">
    <name type="scientific">Thermoflavimicrobium daqui</name>
    <dbReference type="NCBI Taxonomy" id="2137476"/>
    <lineage>
        <taxon>Bacteria</taxon>
        <taxon>Bacillati</taxon>
        <taxon>Bacillota</taxon>
        <taxon>Bacilli</taxon>
        <taxon>Bacillales</taxon>
        <taxon>Thermoactinomycetaceae</taxon>
        <taxon>Thermoflavimicrobium</taxon>
    </lineage>
</organism>
<dbReference type="InterPro" id="IPR018775">
    <property type="entry name" value="RlaP"/>
</dbReference>
<dbReference type="GO" id="GO:0016740">
    <property type="term" value="F:transferase activity"/>
    <property type="evidence" value="ECO:0007669"/>
    <property type="project" value="UniProtKB-KW"/>
</dbReference>